<organism evidence="2 3">
    <name type="scientific">Puccinia sorghi</name>
    <dbReference type="NCBI Taxonomy" id="27349"/>
    <lineage>
        <taxon>Eukaryota</taxon>
        <taxon>Fungi</taxon>
        <taxon>Dikarya</taxon>
        <taxon>Basidiomycota</taxon>
        <taxon>Pucciniomycotina</taxon>
        <taxon>Pucciniomycetes</taxon>
        <taxon>Pucciniales</taxon>
        <taxon>Pucciniaceae</taxon>
        <taxon>Puccinia</taxon>
    </lineage>
</organism>
<keyword evidence="1" id="KW-0472">Membrane</keyword>
<comment type="caution">
    <text evidence="2">The sequence shown here is derived from an EMBL/GenBank/DDBJ whole genome shotgun (WGS) entry which is preliminary data.</text>
</comment>
<dbReference type="STRING" id="27349.A0A0L6V7D9"/>
<feature type="transmembrane region" description="Helical" evidence="1">
    <location>
        <begin position="51"/>
        <end position="72"/>
    </location>
</feature>
<keyword evidence="3" id="KW-1185">Reference proteome</keyword>
<sequence>MGDIRDFYKQERTCCVAIQLFSAGMMIILYFNTFLALFLACMSFFGPKILALVQPAAIAYSFGILYSIAAGLHIFGKNLSLYTIATILVLGMVFIVKSAASHTTSVAQCMDVYHFPVDATYRKKNGNSSSAVNAAMTVCDLFTWVQVATMGIVWFALAAAQLYFGAKHRVYFELKHKDYLEDTAQA</sequence>
<keyword evidence="1" id="KW-1133">Transmembrane helix</keyword>
<dbReference type="Proteomes" id="UP000037035">
    <property type="component" value="Unassembled WGS sequence"/>
</dbReference>
<evidence type="ECO:0000313" key="2">
    <source>
        <dbReference type="EMBL" id="KNZ56678.1"/>
    </source>
</evidence>
<feature type="transmembrane region" description="Helical" evidence="1">
    <location>
        <begin position="141"/>
        <end position="164"/>
    </location>
</feature>
<dbReference type="EMBL" id="LAVV01007221">
    <property type="protein sequence ID" value="KNZ56678.1"/>
    <property type="molecule type" value="Genomic_DNA"/>
</dbReference>
<reference evidence="2 3" key="1">
    <citation type="submission" date="2015-08" db="EMBL/GenBank/DDBJ databases">
        <title>Next Generation Sequencing and Analysis of the Genome of Puccinia sorghi L Schw, the Causal Agent of Maize Common Rust.</title>
        <authorList>
            <person name="Rochi L."/>
            <person name="Burguener G."/>
            <person name="Darino M."/>
            <person name="Turjanski A."/>
            <person name="Kreff E."/>
            <person name="Dieguez M.J."/>
            <person name="Sacco F."/>
        </authorList>
    </citation>
    <scope>NUCLEOTIDE SEQUENCE [LARGE SCALE GENOMIC DNA]</scope>
    <source>
        <strain evidence="2 3">RO10H11247</strain>
    </source>
</reference>
<keyword evidence="1" id="KW-0812">Transmembrane</keyword>
<evidence type="ECO:0008006" key="4">
    <source>
        <dbReference type="Google" id="ProtNLM"/>
    </source>
</evidence>
<evidence type="ECO:0000256" key="1">
    <source>
        <dbReference type="SAM" id="Phobius"/>
    </source>
</evidence>
<accession>A0A0L6V7D9</accession>
<dbReference type="AlphaFoldDB" id="A0A0L6V7D9"/>
<proteinExistence type="predicted"/>
<feature type="transmembrane region" description="Helical" evidence="1">
    <location>
        <begin position="79"/>
        <end position="96"/>
    </location>
</feature>
<protein>
    <recommendedName>
        <fullName evidence="4">MARVEL domain-containing protein</fullName>
    </recommendedName>
</protein>
<evidence type="ECO:0000313" key="3">
    <source>
        <dbReference type="Proteomes" id="UP000037035"/>
    </source>
</evidence>
<dbReference type="VEuPathDB" id="FungiDB:VP01_2346g2"/>
<gene>
    <name evidence="2" type="ORF">VP01_2346g2</name>
</gene>
<feature type="transmembrane region" description="Helical" evidence="1">
    <location>
        <begin position="20"/>
        <end position="45"/>
    </location>
</feature>
<name>A0A0L6V7D9_9BASI</name>
<dbReference type="OrthoDB" id="2552042at2759"/>